<evidence type="ECO:0000259" key="5">
    <source>
        <dbReference type="Pfam" id="PF16925"/>
    </source>
</evidence>
<dbReference type="InterPro" id="IPR009057">
    <property type="entry name" value="Homeodomain-like_sf"/>
</dbReference>
<gene>
    <name evidence="6" type="ORF">H9622_06025</name>
</gene>
<protein>
    <submittedName>
        <fullName evidence="6">TetR/AcrR family transcriptional regulator</fullName>
    </submittedName>
</protein>
<dbReference type="RefSeq" id="WP_191765172.1">
    <property type="nucleotide sequence ID" value="NZ_JACSPM010000001.1"/>
</dbReference>
<evidence type="ECO:0000256" key="3">
    <source>
        <dbReference type="ARBA" id="ARBA00023163"/>
    </source>
</evidence>
<proteinExistence type="predicted"/>
<dbReference type="Proteomes" id="UP000602532">
    <property type="component" value="Unassembled WGS sequence"/>
</dbReference>
<keyword evidence="7" id="KW-1185">Reference proteome</keyword>
<keyword evidence="3" id="KW-0804">Transcription</keyword>
<dbReference type="EMBL" id="JACSPM010000001">
    <property type="protein sequence ID" value="MBD8023150.1"/>
    <property type="molecule type" value="Genomic_DNA"/>
</dbReference>
<name>A0ABR8X1D0_9MICO</name>
<evidence type="ECO:0000256" key="2">
    <source>
        <dbReference type="ARBA" id="ARBA00023125"/>
    </source>
</evidence>
<dbReference type="SUPFAM" id="SSF46689">
    <property type="entry name" value="Homeodomain-like"/>
    <property type="match status" value="1"/>
</dbReference>
<dbReference type="Gene3D" id="1.10.10.60">
    <property type="entry name" value="Homeodomain-like"/>
    <property type="match status" value="1"/>
</dbReference>
<dbReference type="InterPro" id="IPR011075">
    <property type="entry name" value="TetR_C"/>
</dbReference>
<dbReference type="Pfam" id="PF16925">
    <property type="entry name" value="TetR_C_13"/>
    <property type="match status" value="1"/>
</dbReference>
<dbReference type="InterPro" id="IPR001647">
    <property type="entry name" value="HTH_TetR"/>
</dbReference>
<accession>A0ABR8X1D0</accession>
<comment type="caution">
    <text evidence="6">The sequence shown here is derived from an EMBL/GenBank/DDBJ whole genome shotgun (WGS) entry which is preliminary data.</text>
</comment>
<sequence>MAQEQRDGRRVRGDESRRVILAHAIDTASVEGLEGLTIGRLADAAGHSKSGVATLFGSKEQLQLATVAAAREIFIERVVTPARAESAHGLTRVCALIRAWLAYSDDRVFRGGCFFAATSVEYDAKPGPIRDAVVAASMEWEDYLALSIQRAMDAGELPGLDDARQLTFEAVSFLEAANTRSLLHGSTEPYDRAATALRTRLLALDGDPEVIAQIGRVPAGA</sequence>
<dbReference type="PANTHER" id="PTHR47506:SF6">
    <property type="entry name" value="HTH-TYPE TRANSCRIPTIONAL REPRESSOR NEMR"/>
    <property type="match status" value="1"/>
</dbReference>
<dbReference type="InterPro" id="IPR036271">
    <property type="entry name" value="Tet_transcr_reg_TetR-rel_C_sf"/>
</dbReference>
<dbReference type="Pfam" id="PF00440">
    <property type="entry name" value="TetR_N"/>
    <property type="match status" value="1"/>
</dbReference>
<reference evidence="6 7" key="1">
    <citation type="submission" date="2020-08" db="EMBL/GenBank/DDBJ databases">
        <title>A Genomic Blueprint of the Chicken Gut Microbiome.</title>
        <authorList>
            <person name="Gilroy R."/>
            <person name="Ravi A."/>
            <person name="Getino M."/>
            <person name="Pursley I."/>
            <person name="Horton D.L."/>
            <person name="Alikhan N.-F."/>
            <person name="Baker D."/>
            <person name="Gharbi K."/>
            <person name="Hall N."/>
            <person name="Watson M."/>
            <person name="Adriaenssens E.M."/>
            <person name="Foster-Nyarko E."/>
            <person name="Jarju S."/>
            <person name="Secka A."/>
            <person name="Antonio M."/>
            <person name="Oren A."/>
            <person name="Chaudhuri R."/>
            <person name="La Ragione R.M."/>
            <person name="Hildebrand F."/>
            <person name="Pallen M.J."/>
        </authorList>
    </citation>
    <scope>NUCLEOTIDE SEQUENCE [LARGE SCALE GENOMIC DNA]</scope>
    <source>
        <strain evidence="6 7">Sa1CUA4</strain>
    </source>
</reference>
<feature type="domain" description="Tetracyclin repressor-like C-terminal" evidence="5">
    <location>
        <begin position="89"/>
        <end position="197"/>
    </location>
</feature>
<keyword evidence="2" id="KW-0238">DNA-binding</keyword>
<evidence type="ECO:0000313" key="6">
    <source>
        <dbReference type="EMBL" id="MBD8023150.1"/>
    </source>
</evidence>
<evidence type="ECO:0000259" key="4">
    <source>
        <dbReference type="Pfam" id="PF00440"/>
    </source>
</evidence>
<dbReference type="Gene3D" id="1.10.357.10">
    <property type="entry name" value="Tetracycline Repressor, domain 2"/>
    <property type="match status" value="1"/>
</dbReference>
<keyword evidence="1" id="KW-0805">Transcription regulation</keyword>
<organism evidence="6 7">
    <name type="scientific">Microbacterium gallinarum</name>
    <dbReference type="NCBI Taxonomy" id="2762209"/>
    <lineage>
        <taxon>Bacteria</taxon>
        <taxon>Bacillati</taxon>
        <taxon>Actinomycetota</taxon>
        <taxon>Actinomycetes</taxon>
        <taxon>Micrococcales</taxon>
        <taxon>Microbacteriaceae</taxon>
        <taxon>Microbacterium</taxon>
    </lineage>
</organism>
<feature type="domain" description="HTH tetR-type" evidence="4">
    <location>
        <begin position="20"/>
        <end position="65"/>
    </location>
</feature>
<dbReference type="SUPFAM" id="SSF48498">
    <property type="entry name" value="Tetracyclin repressor-like, C-terminal domain"/>
    <property type="match status" value="1"/>
</dbReference>
<evidence type="ECO:0000313" key="7">
    <source>
        <dbReference type="Proteomes" id="UP000602532"/>
    </source>
</evidence>
<dbReference type="PANTHER" id="PTHR47506">
    <property type="entry name" value="TRANSCRIPTIONAL REGULATORY PROTEIN"/>
    <property type="match status" value="1"/>
</dbReference>
<evidence type="ECO:0000256" key="1">
    <source>
        <dbReference type="ARBA" id="ARBA00023015"/>
    </source>
</evidence>